<proteinExistence type="predicted"/>
<gene>
    <name evidence="1" type="ORF">HF329_32055</name>
</gene>
<name>A0AAE6ZMW7_9BACT</name>
<dbReference type="Proteomes" id="UP000502421">
    <property type="component" value="Chromosome"/>
</dbReference>
<evidence type="ECO:0000313" key="2">
    <source>
        <dbReference type="Proteomes" id="UP000502421"/>
    </source>
</evidence>
<evidence type="ECO:0000313" key="1">
    <source>
        <dbReference type="EMBL" id="QJB35684.1"/>
    </source>
</evidence>
<dbReference type="EMBL" id="CP051205">
    <property type="protein sequence ID" value="QJB35684.1"/>
    <property type="molecule type" value="Genomic_DNA"/>
</dbReference>
<accession>A0AAE6ZMW7</accession>
<organism evidence="1 2">
    <name type="scientific">Chitinophaga oryzae</name>
    <dbReference type="NCBI Taxonomy" id="2725414"/>
    <lineage>
        <taxon>Bacteria</taxon>
        <taxon>Pseudomonadati</taxon>
        <taxon>Bacteroidota</taxon>
        <taxon>Chitinophagia</taxon>
        <taxon>Chitinophagales</taxon>
        <taxon>Chitinophagaceae</taxon>
        <taxon>Chitinophaga</taxon>
    </lineage>
</organism>
<protein>
    <submittedName>
        <fullName evidence="1">Uncharacterized protein</fullName>
    </submittedName>
</protein>
<sequence>MLLFLTSCLSNKFHFDVQHQVLRSDNTKGISAVYLKNDAGQEEFSISWESLEEPPAYVDFKAIQPSYRVEKNGKPIAQRLFKLSPGSTYTIERAGGDAGAFSLRVSTDMKGNVITVR</sequence>
<dbReference type="KEGG" id="coy:HF329_32055"/>
<dbReference type="AlphaFoldDB" id="A0AAE6ZMW7"/>
<dbReference type="RefSeq" id="WP_168810991.1">
    <property type="nucleotide sequence ID" value="NZ_CP051205.1"/>
</dbReference>
<reference evidence="2" key="1">
    <citation type="submission" date="2020-04" db="EMBL/GenBank/DDBJ databases">
        <authorList>
            <person name="Kittiwongwattana C."/>
        </authorList>
    </citation>
    <scope>NUCLEOTIDE SEQUENCE [LARGE SCALE GENOMIC DNA]</scope>
    <source>
        <strain evidence="2">1310</strain>
    </source>
</reference>